<evidence type="ECO:0000313" key="2">
    <source>
        <dbReference type="Proteomes" id="UP000540698"/>
    </source>
</evidence>
<keyword evidence="2" id="KW-1185">Reference proteome</keyword>
<dbReference type="RefSeq" id="WP_062969572.1">
    <property type="nucleotide sequence ID" value="NZ_JAAXOS010000007.1"/>
</dbReference>
<name>A0A7X6L4Y8_9NOCA</name>
<comment type="caution">
    <text evidence="1">The sequence shown here is derived from an EMBL/GenBank/DDBJ whole genome shotgun (WGS) entry which is preliminary data.</text>
</comment>
<proteinExistence type="predicted"/>
<gene>
    <name evidence="1" type="ORF">HGB38_17055</name>
</gene>
<dbReference type="Proteomes" id="UP000540698">
    <property type="component" value="Unassembled WGS sequence"/>
</dbReference>
<evidence type="ECO:0000313" key="1">
    <source>
        <dbReference type="EMBL" id="NKY27921.1"/>
    </source>
</evidence>
<protein>
    <submittedName>
        <fullName evidence="1">Uncharacterized protein</fullName>
    </submittedName>
</protein>
<dbReference type="AlphaFoldDB" id="A0A7X6L4Y8"/>
<dbReference type="EMBL" id="JAAXOS010000007">
    <property type="protein sequence ID" value="NKY27921.1"/>
    <property type="molecule type" value="Genomic_DNA"/>
</dbReference>
<reference evidence="1 2" key="1">
    <citation type="submission" date="2020-04" db="EMBL/GenBank/DDBJ databases">
        <title>MicrobeNet Type strains.</title>
        <authorList>
            <person name="Nicholson A.C."/>
        </authorList>
    </citation>
    <scope>NUCLEOTIDE SEQUENCE [LARGE SCALE GENOMIC DNA]</scope>
    <source>
        <strain evidence="1 2">DSM 44956</strain>
    </source>
</reference>
<organism evidence="1 2">
    <name type="scientific">Nocardia gamkensis</name>
    <dbReference type="NCBI Taxonomy" id="352869"/>
    <lineage>
        <taxon>Bacteria</taxon>
        <taxon>Bacillati</taxon>
        <taxon>Actinomycetota</taxon>
        <taxon>Actinomycetes</taxon>
        <taxon>Mycobacteriales</taxon>
        <taxon>Nocardiaceae</taxon>
        <taxon>Nocardia</taxon>
    </lineage>
</organism>
<sequence>MSDVVDSGGLQVATGMDGGLPINTRQDTLLKVASMLSPPVVSQYLANHDWQLEYRDQDVKEIWRLPGEDGLLGRIMLPLATDYVDFPRRFRETLQALATIYDCDLTQLVERIAIAWPTCCSCASTRKPEN</sequence>
<accession>A0A7X6L4Y8</accession>